<evidence type="ECO:0000313" key="15">
    <source>
        <dbReference type="EMBL" id="TMS35956.1"/>
    </source>
</evidence>
<evidence type="ECO:0000256" key="3">
    <source>
        <dbReference type="ARBA" id="ARBA00022448"/>
    </source>
</evidence>
<dbReference type="EMBL" id="AZBU02000001">
    <property type="protein sequence ID" value="TMS35956.1"/>
    <property type="molecule type" value="Genomic_DNA"/>
</dbReference>
<keyword evidence="3 13" id="KW-0813">Transport</keyword>
<feature type="transmembrane region" description="Helical" evidence="14">
    <location>
        <begin position="41"/>
        <end position="63"/>
    </location>
</feature>
<evidence type="ECO:0000256" key="7">
    <source>
        <dbReference type="ARBA" id="ARBA00023053"/>
    </source>
</evidence>
<keyword evidence="10" id="KW-0325">Glycoprotein</keyword>
<protein>
    <submittedName>
        <fullName evidence="15">Uncharacterized protein</fullName>
    </submittedName>
</protein>
<accession>A0A4U8URY3</accession>
<evidence type="ECO:0000256" key="13">
    <source>
        <dbReference type="RuleBase" id="RU000679"/>
    </source>
</evidence>
<reference evidence="15 16" key="2">
    <citation type="journal article" date="2019" name="G3 (Bethesda)">
        <title>Hybrid Assembly of the Genome of the Entomopathogenic Nematode Steinernema carpocapsae Identifies the X-Chromosome.</title>
        <authorList>
            <person name="Serra L."/>
            <person name="Macchietto M."/>
            <person name="Macias-Munoz A."/>
            <person name="McGill C.J."/>
            <person name="Rodriguez I.M."/>
            <person name="Rodriguez B."/>
            <person name="Murad R."/>
            <person name="Mortazavi A."/>
        </authorList>
    </citation>
    <scope>NUCLEOTIDE SEQUENCE [LARGE SCALE GENOMIC DNA]</scope>
    <source>
        <strain evidence="15 16">ALL</strain>
    </source>
</reference>
<keyword evidence="8 13" id="KW-0406">Ion transport</keyword>
<comment type="caution">
    <text evidence="15">The sequence shown here is derived from an EMBL/GenBank/DDBJ whole genome shotgun (WGS) entry which is preliminary data.</text>
</comment>
<evidence type="ECO:0000256" key="11">
    <source>
        <dbReference type="ARBA" id="ARBA00023201"/>
    </source>
</evidence>
<proteinExistence type="inferred from homology"/>
<organism evidence="15 16">
    <name type="scientific">Steinernema carpocapsae</name>
    <name type="common">Entomopathogenic nematode</name>
    <dbReference type="NCBI Taxonomy" id="34508"/>
    <lineage>
        <taxon>Eukaryota</taxon>
        <taxon>Metazoa</taxon>
        <taxon>Ecdysozoa</taxon>
        <taxon>Nematoda</taxon>
        <taxon>Chromadorea</taxon>
        <taxon>Rhabditida</taxon>
        <taxon>Tylenchina</taxon>
        <taxon>Panagrolaimomorpha</taxon>
        <taxon>Strongyloidoidea</taxon>
        <taxon>Steinernematidae</taxon>
        <taxon>Steinernema</taxon>
    </lineage>
</organism>
<evidence type="ECO:0000256" key="1">
    <source>
        <dbReference type="ARBA" id="ARBA00004141"/>
    </source>
</evidence>
<evidence type="ECO:0000256" key="4">
    <source>
        <dbReference type="ARBA" id="ARBA00022461"/>
    </source>
</evidence>
<evidence type="ECO:0000256" key="6">
    <source>
        <dbReference type="ARBA" id="ARBA00022989"/>
    </source>
</evidence>
<keyword evidence="7" id="KW-0915">Sodium</keyword>
<keyword evidence="4 13" id="KW-0894">Sodium channel</keyword>
<reference evidence="15 16" key="1">
    <citation type="journal article" date="2015" name="Genome Biol.">
        <title>Comparative genomics of Steinernema reveals deeply conserved gene regulatory networks.</title>
        <authorList>
            <person name="Dillman A.R."/>
            <person name="Macchietto M."/>
            <person name="Porter C.F."/>
            <person name="Rogers A."/>
            <person name="Williams B."/>
            <person name="Antoshechkin I."/>
            <person name="Lee M.M."/>
            <person name="Goodwin Z."/>
            <person name="Lu X."/>
            <person name="Lewis E.E."/>
            <person name="Goodrich-Blair H."/>
            <person name="Stock S.P."/>
            <person name="Adams B.J."/>
            <person name="Sternberg P.W."/>
            <person name="Mortazavi A."/>
        </authorList>
    </citation>
    <scope>NUCLEOTIDE SEQUENCE [LARGE SCALE GENOMIC DNA]</scope>
    <source>
        <strain evidence="15 16">ALL</strain>
    </source>
</reference>
<name>A0A4U8URY3_STECR</name>
<gene>
    <name evidence="15" type="ORF">L596_003237</name>
</gene>
<dbReference type="PANTHER" id="PTHR11690">
    <property type="entry name" value="AMILORIDE-SENSITIVE SODIUM CHANNEL-RELATED"/>
    <property type="match status" value="1"/>
</dbReference>
<evidence type="ECO:0000256" key="14">
    <source>
        <dbReference type="SAM" id="Phobius"/>
    </source>
</evidence>
<keyword evidence="16" id="KW-1185">Reference proteome</keyword>
<sequence>MALPSRKLNVCECHKKDFPPWTGELHGVTQALQSNSPGMKIFWWLVVFSCVVGGTATTVLVIIEYLNGPTATSTTIRLVTTLKLPAVTICPKIPDAFNFTLLYTDMKTFLPSISEEGARDLIRFWLGGNGLENMDDLSNYNRSYLDVLSEQYKIWSKGYSQYGFFEIMQNQYGYKCEDLFFWCQLGGKQWDCCSQLFRRQVVMRRGICYQTMPSVNQTEPDDVGRLVVSLKAPSSVTSPHYNYTQPQLLIYVTDNHEFVVDYPRYYLYPHEWNRMRFTARFIELLPHPHVCTDQMPHALLEDGYFPTLGDRTTVPSSTCRKSQAFLRCLIATCLFWRRTTTTLYNLYCLEQKSLRSVFLDARDGTTKSVCSRLKLCNLSKTMSSTSKRLLMTYSTKTCERFSQLQFRDSCRKSAVNSASSLASP</sequence>
<evidence type="ECO:0000256" key="2">
    <source>
        <dbReference type="ARBA" id="ARBA00007193"/>
    </source>
</evidence>
<comment type="similarity">
    <text evidence="2 13">Belongs to the amiloride-sensitive sodium channel (TC 1.A.6) family.</text>
</comment>
<evidence type="ECO:0000256" key="8">
    <source>
        <dbReference type="ARBA" id="ARBA00023065"/>
    </source>
</evidence>
<dbReference type="OrthoDB" id="5851074at2759"/>
<dbReference type="GO" id="GO:0015280">
    <property type="term" value="F:ligand-gated sodium channel activity"/>
    <property type="evidence" value="ECO:0007669"/>
    <property type="project" value="TreeGrafter"/>
</dbReference>
<keyword evidence="6 14" id="KW-1133">Transmembrane helix</keyword>
<dbReference type="InterPro" id="IPR001873">
    <property type="entry name" value="ENaC"/>
</dbReference>
<dbReference type="Pfam" id="PF00858">
    <property type="entry name" value="ASC"/>
    <property type="match status" value="1"/>
</dbReference>
<keyword evidence="11 13" id="KW-0739">Sodium transport</keyword>
<dbReference type="Proteomes" id="UP000298663">
    <property type="component" value="Unassembled WGS sequence"/>
</dbReference>
<dbReference type="PANTHER" id="PTHR11690:SF1">
    <property type="entry name" value="DEGENERIN LIKE"/>
    <property type="match status" value="1"/>
</dbReference>
<comment type="subcellular location">
    <subcellularLocation>
        <location evidence="1">Membrane</location>
        <topology evidence="1">Multi-pass membrane protein</topology>
    </subcellularLocation>
</comment>
<evidence type="ECO:0000256" key="9">
    <source>
        <dbReference type="ARBA" id="ARBA00023136"/>
    </source>
</evidence>
<evidence type="ECO:0000256" key="10">
    <source>
        <dbReference type="ARBA" id="ARBA00023180"/>
    </source>
</evidence>
<keyword evidence="5 13" id="KW-0812">Transmembrane</keyword>
<keyword evidence="9 14" id="KW-0472">Membrane</keyword>
<keyword evidence="12 13" id="KW-0407">Ion channel</keyword>
<evidence type="ECO:0000256" key="5">
    <source>
        <dbReference type="ARBA" id="ARBA00022692"/>
    </source>
</evidence>
<dbReference type="GO" id="GO:0005886">
    <property type="term" value="C:plasma membrane"/>
    <property type="evidence" value="ECO:0007669"/>
    <property type="project" value="TreeGrafter"/>
</dbReference>
<evidence type="ECO:0000313" key="16">
    <source>
        <dbReference type="Proteomes" id="UP000298663"/>
    </source>
</evidence>
<dbReference type="AlphaFoldDB" id="A0A4U8URY3"/>
<evidence type="ECO:0000256" key="12">
    <source>
        <dbReference type="ARBA" id="ARBA00023303"/>
    </source>
</evidence>